<dbReference type="Proteomes" id="UP000319732">
    <property type="component" value="Unassembled WGS sequence"/>
</dbReference>
<proteinExistence type="predicted"/>
<accession>A0A545SMW4</accession>
<reference evidence="1 2" key="1">
    <citation type="submission" date="2019-06" db="EMBL/GenBank/DDBJ databases">
        <title>Whole genome sequence for Cellvibrionaceae sp. R142.</title>
        <authorList>
            <person name="Wang G."/>
        </authorList>
    </citation>
    <scope>NUCLEOTIDE SEQUENCE [LARGE SCALE GENOMIC DNA]</scope>
    <source>
        <strain evidence="1 2">R142</strain>
    </source>
</reference>
<dbReference type="InterPro" id="IPR048156">
    <property type="entry name" value="PA2817-like"/>
</dbReference>
<dbReference type="OrthoDB" id="6088965at2"/>
<dbReference type="EMBL" id="VHSG01000042">
    <property type="protein sequence ID" value="TQV66297.1"/>
    <property type="molecule type" value="Genomic_DNA"/>
</dbReference>
<evidence type="ECO:0000313" key="1">
    <source>
        <dbReference type="EMBL" id="TQV66297.1"/>
    </source>
</evidence>
<keyword evidence="2" id="KW-1185">Reference proteome</keyword>
<dbReference type="NCBIfam" id="NF041512">
    <property type="entry name" value="PA2817_fam"/>
    <property type="match status" value="1"/>
</dbReference>
<protein>
    <submittedName>
        <fullName evidence="1">Dehydrogenase</fullName>
    </submittedName>
</protein>
<dbReference type="RefSeq" id="WP_142930122.1">
    <property type="nucleotide sequence ID" value="NZ_ML660117.1"/>
</dbReference>
<gene>
    <name evidence="1" type="ORF">FKG94_27270</name>
</gene>
<dbReference type="AlphaFoldDB" id="A0A545SMW4"/>
<name>A0A545SMW4_9GAMM</name>
<organism evidence="1 2">
    <name type="scientific">Exilibacterium tricleocarpae</name>
    <dbReference type="NCBI Taxonomy" id="2591008"/>
    <lineage>
        <taxon>Bacteria</taxon>
        <taxon>Pseudomonadati</taxon>
        <taxon>Pseudomonadota</taxon>
        <taxon>Gammaproteobacteria</taxon>
        <taxon>Cellvibrionales</taxon>
        <taxon>Cellvibrionaceae</taxon>
        <taxon>Exilibacterium</taxon>
    </lineage>
</organism>
<comment type="caution">
    <text evidence="1">The sequence shown here is derived from an EMBL/GenBank/DDBJ whole genome shotgun (WGS) entry which is preliminary data.</text>
</comment>
<evidence type="ECO:0000313" key="2">
    <source>
        <dbReference type="Proteomes" id="UP000319732"/>
    </source>
</evidence>
<sequence>MTTSYQLHHRQLLETLVTALQQQPPFLQGSNSTEDSEFIQRATELLKFSPGTPDYLYEGQWLICRIVAGYPHITPLVPRDLFWFFGGDCLHFMPDEEIQKYQTLDERRAAAEDSDQPFNYAEERARLFGLH</sequence>